<evidence type="ECO:0000313" key="2">
    <source>
        <dbReference type="Proteomes" id="UP000235616"/>
    </source>
</evidence>
<dbReference type="InterPro" id="IPR032598">
    <property type="entry name" value="RsaM-like"/>
</dbReference>
<dbReference type="AlphaFoldDB" id="A0A2N7W1P5"/>
<comment type="caution">
    <text evidence="1">The sequence shown here is derived from an EMBL/GenBank/DDBJ whole genome shotgun (WGS) entry which is preliminary data.</text>
</comment>
<dbReference type="Gene3D" id="3.10.450.610">
    <property type="match status" value="1"/>
</dbReference>
<dbReference type="RefSeq" id="WP_102643991.1">
    <property type="nucleotide sequence ID" value="NZ_PNYA01000002.1"/>
</dbReference>
<proteinExistence type="predicted"/>
<name>A0A2N7W1P5_9BURK</name>
<dbReference type="OrthoDB" id="9015224at2"/>
<gene>
    <name evidence="1" type="ORF">C0Z18_02330</name>
</gene>
<accession>A0A2N7W1P5</accession>
<dbReference type="Proteomes" id="UP000235616">
    <property type="component" value="Unassembled WGS sequence"/>
</dbReference>
<evidence type="ECO:0000313" key="1">
    <source>
        <dbReference type="EMBL" id="PMS23302.1"/>
    </source>
</evidence>
<reference evidence="1 2" key="1">
    <citation type="submission" date="2018-01" db="EMBL/GenBank/DDBJ databases">
        <title>Whole genome analyses suggest that Burkholderia sensu lato contains two further novel genera in the rhizoxinica-symbiotica group Mycetohabitans gen. nov., and Trinickia gen. nov.: implications for the evolution of diazotrophy and nodulation in the Burkholderiaceae.</title>
        <authorList>
            <person name="Estrada-de los Santos P."/>
            <person name="Palmer M."/>
            <person name="Chavez-Ramirez B."/>
            <person name="Beukes C."/>
            <person name="Steenkamp E.T."/>
            <person name="Hirsch A.M."/>
            <person name="Manyaka P."/>
            <person name="Maluk M."/>
            <person name="Lafos M."/>
            <person name="Crook M."/>
            <person name="Gross E."/>
            <person name="Simon M.F."/>
            <person name="Bueno dos Reis Junior F."/>
            <person name="Poole P.S."/>
            <person name="Venter S.N."/>
            <person name="James E.K."/>
        </authorList>
    </citation>
    <scope>NUCLEOTIDE SEQUENCE [LARGE SCALE GENOMIC DNA]</scope>
    <source>
        <strain evidence="1 2">GIMN1.004</strain>
    </source>
</reference>
<protein>
    <submittedName>
        <fullName evidence="1">DUF4902 domain-containing protein</fullName>
    </submittedName>
</protein>
<dbReference type="Pfam" id="PF16245">
    <property type="entry name" value="DUF4902"/>
    <property type="match status" value="1"/>
</dbReference>
<keyword evidence="2" id="KW-1185">Reference proteome</keyword>
<dbReference type="EMBL" id="PNYA01000002">
    <property type="protein sequence ID" value="PMS23302.1"/>
    <property type="molecule type" value="Genomic_DNA"/>
</dbReference>
<organism evidence="1 2">
    <name type="scientific">Trinickia dabaoshanensis</name>
    <dbReference type="NCBI Taxonomy" id="564714"/>
    <lineage>
        <taxon>Bacteria</taxon>
        <taxon>Pseudomonadati</taxon>
        <taxon>Pseudomonadota</taxon>
        <taxon>Betaproteobacteria</taxon>
        <taxon>Burkholderiales</taxon>
        <taxon>Burkholderiaceae</taxon>
        <taxon>Trinickia</taxon>
    </lineage>
</organism>
<sequence length="138" mass="15288">MKRTMLTQQGDGYVRLTLPAFCALRFHQLMCLWDSDLLADFWDAGIPAVNAGYYELVCDDVQPVVSVGCAWYVTAGQGDIRIGPADVNTNVMLLDTRGIDYGAQCSREAVQDWLSSGIRRDALEAAVNREVELRRASV</sequence>